<dbReference type="EMBL" id="OBQF01000005">
    <property type="protein sequence ID" value="SOC43700.1"/>
    <property type="molecule type" value="Genomic_DNA"/>
</dbReference>
<keyword evidence="9 10" id="KW-0472">Membrane</keyword>
<comment type="subcellular location">
    <subcellularLocation>
        <location evidence="1 10">Cell membrane</location>
        <topology evidence="1 10">Multi-pass membrane protein</topology>
    </subcellularLocation>
</comment>
<accession>A0A285UPA4</accession>
<dbReference type="PANTHER" id="PTHR30614:SF0">
    <property type="entry name" value="L-CYSTINE TRANSPORT SYSTEM PERMEASE PROTEIN TCYL"/>
    <property type="match status" value="1"/>
</dbReference>
<evidence type="ECO:0000256" key="1">
    <source>
        <dbReference type="ARBA" id="ARBA00004651"/>
    </source>
</evidence>
<evidence type="ECO:0000256" key="5">
    <source>
        <dbReference type="ARBA" id="ARBA00022692"/>
    </source>
</evidence>
<evidence type="ECO:0000256" key="8">
    <source>
        <dbReference type="ARBA" id="ARBA00023112"/>
    </source>
</evidence>
<dbReference type="GO" id="GO:0022857">
    <property type="term" value="F:transmembrane transporter activity"/>
    <property type="evidence" value="ECO:0007669"/>
    <property type="project" value="InterPro"/>
</dbReference>
<dbReference type="InterPro" id="IPR010065">
    <property type="entry name" value="AA_ABC_transptr_permease_3TM"/>
</dbReference>
<dbReference type="InterPro" id="IPR043429">
    <property type="entry name" value="ArtM/GltK/GlnP/TcyL/YhdX-like"/>
</dbReference>
<feature type="transmembrane region" description="Helical" evidence="10">
    <location>
        <begin position="78"/>
        <end position="98"/>
    </location>
</feature>
<dbReference type="InterPro" id="IPR000515">
    <property type="entry name" value="MetI-like"/>
</dbReference>
<gene>
    <name evidence="12" type="ORF">SAMN05878391_2078</name>
</gene>
<keyword evidence="3" id="KW-1003">Cell membrane</keyword>
<keyword evidence="13" id="KW-1185">Reference proteome</keyword>
<dbReference type="PANTHER" id="PTHR30614">
    <property type="entry name" value="MEMBRANE COMPONENT OF AMINO ACID ABC TRANSPORTER"/>
    <property type="match status" value="1"/>
</dbReference>
<evidence type="ECO:0000256" key="4">
    <source>
        <dbReference type="ARBA" id="ARBA00022596"/>
    </source>
</evidence>
<evidence type="ECO:0000256" key="2">
    <source>
        <dbReference type="ARBA" id="ARBA00022448"/>
    </source>
</evidence>
<keyword evidence="4" id="KW-0533">Nickel</keyword>
<keyword evidence="6" id="KW-0029">Amino-acid transport</keyword>
<sequence>MDLLNFLPPLLEGAWITIQLTVLSLILGLILGLFLVLGNMSKIKFFKIITSIYISAFRGTPLLVQLMIIYFALPDIGLMFTAFQAALIGLALNEAAYVSEIYRSGIQAVPKGQTEAAKSIGMSNSKLFIRIIFPQAFKICLPNIGNSAIILLKNTSLAAVITVGELMHRGELLAGATFRNMEIFLMVAVIYWILHYPLTLLVKYFEKKGDYSSAQNA</sequence>
<keyword evidence="7 10" id="KW-1133">Transmembrane helix</keyword>
<name>A0A285UPA4_9STAP</name>
<dbReference type="GO" id="GO:0006865">
    <property type="term" value="P:amino acid transport"/>
    <property type="evidence" value="ECO:0007669"/>
    <property type="project" value="UniProtKB-KW"/>
</dbReference>
<keyword evidence="8" id="KW-0921">Nickel transport</keyword>
<keyword evidence="2 10" id="KW-0813">Transport</keyword>
<feature type="transmembrane region" description="Helical" evidence="10">
    <location>
        <begin position="14"/>
        <end position="36"/>
    </location>
</feature>
<dbReference type="Gene3D" id="1.10.3720.10">
    <property type="entry name" value="MetI-like"/>
    <property type="match status" value="1"/>
</dbReference>
<comment type="similarity">
    <text evidence="10">Belongs to the binding-protein-dependent transport system permease family.</text>
</comment>
<feature type="transmembrane region" description="Helical" evidence="10">
    <location>
        <begin position="48"/>
        <end position="72"/>
    </location>
</feature>
<evidence type="ECO:0000256" key="3">
    <source>
        <dbReference type="ARBA" id="ARBA00022475"/>
    </source>
</evidence>
<evidence type="ECO:0000256" key="6">
    <source>
        <dbReference type="ARBA" id="ARBA00022970"/>
    </source>
</evidence>
<evidence type="ECO:0000259" key="11">
    <source>
        <dbReference type="PROSITE" id="PS50928"/>
    </source>
</evidence>
<keyword evidence="8" id="KW-0406">Ion transport</keyword>
<dbReference type="NCBIfam" id="TIGR01726">
    <property type="entry name" value="HEQRo_perm_3TM"/>
    <property type="match status" value="1"/>
</dbReference>
<dbReference type="CDD" id="cd06261">
    <property type="entry name" value="TM_PBP2"/>
    <property type="match status" value="1"/>
</dbReference>
<evidence type="ECO:0000313" key="13">
    <source>
        <dbReference type="Proteomes" id="UP000219412"/>
    </source>
</evidence>
<dbReference type="Pfam" id="PF00528">
    <property type="entry name" value="BPD_transp_1"/>
    <property type="match status" value="1"/>
</dbReference>
<feature type="domain" description="ABC transmembrane type-1" evidence="11">
    <location>
        <begin position="14"/>
        <end position="202"/>
    </location>
</feature>
<feature type="transmembrane region" description="Helical" evidence="10">
    <location>
        <begin position="183"/>
        <end position="205"/>
    </location>
</feature>
<evidence type="ECO:0000256" key="9">
    <source>
        <dbReference type="ARBA" id="ARBA00023136"/>
    </source>
</evidence>
<dbReference type="OrthoDB" id="9805999at2"/>
<dbReference type="RefSeq" id="WP_097041799.1">
    <property type="nucleotide sequence ID" value="NZ_OBQF01000005.1"/>
</dbReference>
<evidence type="ECO:0000256" key="10">
    <source>
        <dbReference type="RuleBase" id="RU363032"/>
    </source>
</evidence>
<dbReference type="FunFam" id="1.10.3720.10:FF:000033">
    <property type="entry name" value="Polar amino acid ABC transporter permease"/>
    <property type="match status" value="1"/>
</dbReference>
<protein>
    <submittedName>
        <fullName evidence="12">Amino acid ABC transporter membrane protein (PAAT family)</fullName>
    </submittedName>
</protein>
<reference evidence="13" key="1">
    <citation type="submission" date="2017-08" db="EMBL/GenBank/DDBJ databases">
        <authorList>
            <person name="Varghese N."/>
            <person name="Submissions S."/>
        </authorList>
    </citation>
    <scope>NUCLEOTIDE SEQUENCE [LARGE SCALE GENOMIC DNA]</scope>
    <source>
        <strain evidence="13">DSM 23173</strain>
    </source>
</reference>
<dbReference type="InterPro" id="IPR035906">
    <property type="entry name" value="MetI-like_sf"/>
</dbReference>
<dbReference type="Proteomes" id="UP000219412">
    <property type="component" value="Unassembled WGS sequence"/>
</dbReference>
<dbReference type="PROSITE" id="PS50928">
    <property type="entry name" value="ABC_TM1"/>
    <property type="match status" value="1"/>
</dbReference>
<dbReference type="GO" id="GO:0043190">
    <property type="term" value="C:ATP-binding cassette (ABC) transporter complex"/>
    <property type="evidence" value="ECO:0007669"/>
    <property type="project" value="InterPro"/>
</dbReference>
<dbReference type="AlphaFoldDB" id="A0A285UPA4"/>
<proteinExistence type="inferred from homology"/>
<evidence type="ECO:0000313" key="12">
    <source>
        <dbReference type="EMBL" id="SOC43700.1"/>
    </source>
</evidence>
<dbReference type="GO" id="GO:0015675">
    <property type="term" value="P:nickel cation transport"/>
    <property type="evidence" value="ECO:0007669"/>
    <property type="project" value="UniProtKB-KW"/>
</dbReference>
<dbReference type="SUPFAM" id="SSF161098">
    <property type="entry name" value="MetI-like"/>
    <property type="match status" value="1"/>
</dbReference>
<keyword evidence="5 10" id="KW-0812">Transmembrane</keyword>
<organism evidence="12 13">
    <name type="scientific">Salinicoccus kekensis</name>
    <dbReference type="NCBI Taxonomy" id="714307"/>
    <lineage>
        <taxon>Bacteria</taxon>
        <taxon>Bacillati</taxon>
        <taxon>Bacillota</taxon>
        <taxon>Bacilli</taxon>
        <taxon>Bacillales</taxon>
        <taxon>Staphylococcaceae</taxon>
        <taxon>Salinicoccus</taxon>
    </lineage>
</organism>
<evidence type="ECO:0000256" key="7">
    <source>
        <dbReference type="ARBA" id="ARBA00022989"/>
    </source>
</evidence>